<evidence type="ECO:0000313" key="4">
    <source>
        <dbReference type="Proteomes" id="UP000490800"/>
    </source>
</evidence>
<evidence type="ECO:0000313" key="3">
    <source>
        <dbReference type="EMBL" id="MVP01416.1"/>
    </source>
</evidence>
<dbReference type="EMBL" id="RHLK01000012">
    <property type="protein sequence ID" value="MVP01416.1"/>
    <property type="molecule type" value="Genomic_DNA"/>
</dbReference>
<name>A0A7X3K0X7_9BACL</name>
<dbReference type="PANTHER" id="PTHR35024">
    <property type="entry name" value="HYPOTHETICAL CYTOSOLIC PROTEIN"/>
    <property type="match status" value="1"/>
</dbReference>
<accession>A0A7X3K0X7</accession>
<dbReference type="Proteomes" id="UP000490800">
    <property type="component" value="Unassembled WGS sequence"/>
</dbReference>
<evidence type="ECO:0000256" key="2">
    <source>
        <dbReference type="SAM" id="MobiDB-lite"/>
    </source>
</evidence>
<dbReference type="PANTHER" id="PTHR35024:SF4">
    <property type="entry name" value="POLYMER-FORMING CYTOSKELETAL PROTEIN"/>
    <property type="match status" value="1"/>
</dbReference>
<keyword evidence="4" id="KW-1185">Reference proteome</keyword>
<sequence>MVFEKKRQADLKTTDTVIGESSICEGKFVTEASLRIEGQLIGDIECAGDIVIGEHAVVHSNIQAREVIIAGKVKGNVTTKGKLTVMSTGELIGNIQVLSFVVQEGGIFQGSSHMRTAAGTVEEMDKNVSKINGASSGKSRKEEQPLASAN</sequence>
<comment type="similarity">
    <text evidence="1">Belongs to the bactofilin family.</text>
</comment>
<organism evidence="3 4">
    <name type="scientific">Paenibacillus lutrae</name>
    <dbReference type="NCBI Taxonomy" id="2078573"/>
    <lineage>
        <taxon>Bacteria</taxon>
        <taxon>Bacillati</taxon>
        <taxon>Bacillota</taxon>
        <taxon>Bacilli</taxon>
        <taxon>Bacillales</taxon>
        <taxon>Paenibacillaceae</taxon>
        <taxon>Paenibacillus</taxon>
    </lineage>
</organism>
<protein>
    <submittedName>
        <fullName evidence="3">Polymer-forming cytoskeletal protein</fullName>
    </submittedName>
</protein>
<dbReference type="RefSeq" id="WP_157337796.1">
    <property type="nucleotide sequence ID" value="NZ_RHLK01000012.1"/>
</dbReference>
<dbReference type="InterPro" id="IPR007607">
    <property type="entry name" value="BacA/B"/>
</dbReference>
<feature type="region of interest" description="Disordered" evidence="2">
    <location>
        <begin position="125"/>
        <end position="150"/>
    </location>
</feature>
<reference evidence="3 4" key="1">
    <citation type="journal article" date="2019" name="Microorganisms">
        <title>Paenibacillus lutrae sp. nov., A Chitinolytic Species Isolated from A River Otter in Castril Natural Park, Granada, Spain.</title>
        <authorList>
            <person name="Rodriguez M."/>
            <person name="Reina J.C."/>
            <person name="Bejar V."/>
            <person name="Llamas I."/>
        </authorList>
    </citation>
    <scope>NUCLEOTIDE SEQUENCE [LARGE SCALE GENOMIC DNA]</scope>
    <source>
        <strain evidence="3 4">N10</strain>
    </source>
</reference>
<proteinExistence type="inferred from homology"/>
<dbReference type="AlphaFoldDB" id="A0A7X3K0X7"/>
<dbReference type="Pfam" id="PF04519">
    <property type="entry name" value="Bactofilin"/>
    <property type="match status" value="1"/>
</dbReference>
<evidence type="ECO:0000256" key="1">
    <source>
        <dbReference type="ARBA" id="ARBA00044755"/>
    </source>
</evidence>
<gene>
    <name evidence="3" type="ORF">EDM21_18120</name>
</gene>
<comment type="caution">
    <text evidence="3">The sequence shown here is derived from an EMBL/GenBank/DDBJ whole genome shotgun (WGS) entry which is preliminary data.</text>
</comment>
<dbReference type="OrthoDB" id="9789407at2"/>